<name>A0A660HU09_9EURY</name>
<dbReference type="SUPFAM" id="SSF89392">
    <property type="entry name" value="Prokaryotic lipoproteins and lipoprotein localization factors"/>
    <property type="match status" value="1"/>
</dbReference>
<accession>A0A660HU09</accession>
<sequence>MLKRIIIILFFFIVVGGCLEETNNLLNAEKIINNSQERYGSIDVFKYTVISTTEFQGEEVTQKIDFLFKKPNKYKCIYQSKNLTTVSNGTVTWIYDLTKGEVTVKHLEGYKGTPDFDYGTLLKDLLKTNNVKLIGEKELFGKSCYIIEAIPKNKTSIISQDMWVDKESLIPVRIDTNYGDYKSRVEYTNIFVSTDVNDNEFEFTLPEGAKIIEPSTTLPNQVNIEEAQKSVNFTILKPSYCAGYQFAGVTVLEYGNSAYLTYSKEGNVLTIFQTPSKSSVSNVGNITIENLKGKTIEIFDNTIIKYNYGNTYIIISGPVSEQELIKIAESLG</sequence>
<feature type="domain" description="Uncharacterized protein TP-0789" evidence="2">
    <location>
        <begin position="115"/>
        <end position="175"/>
    </location>
</feature>
<dbReference type="OrthoDB" id="137725at2157"/>
<protein>
    <submittedName>
        <fullName evidence="3">DUF4367 domain-containing protein</fullName>
    </submittedName>
</protein>
<dbReference type="InterPro" id="IPR025377">
    <property type="entry name" value="DUF4367"/>
</dbReference>
<gene>
    <name evidence="3" type="ORF">AOB57_012025</name>
</gene>
<keyword evidence="4" id="KW-1185">Reference proteome</keyword>
<dbReference type="InterPro" id="IPR052944">
    <property type="entry name" value="Sporulation_related"/>
</dbReference>
<dbReference type="Pfam" id="PF17131">
    <property type="entry name" value="LolA_like"/>
    <property type="match status" value="1"/>
</dbReference>
<feature type="domain" description="DUF4367" evidence="1">
    <location>
        <begin position="243"/>
        <end position="331"/>
    </location>
</feature>
<reference evidence="3 4" key="1">
    <citation type="journal article" date="2016" name="Int. J. Syst. Evol. Microbiol.">
        <title>Methanosarcina flavescens sp. nov., a methanogenic archaeon isolated from a full-scale anaerobic digester.</title>
        <authorList>
            <person name="Kern T."/>
            <person name="Fischer M.A."/>
            <person name="Deppenmeier U."/>
            <person name="Schmitz R.A."/>
            <person name="Rother M."/>
        </authorList>
    </citation>
    <scope>NUCLEOTIDE SEQUENCE [LARGE SCALE GENOMIC DNA]</scope>
    <source>
        <strain evidence="3 4">E03.2</strain>
    </source>
</reference>
<evidence type="ECO:0000259" key="2">
    <source>
        <dbReference type="Pfam" id="PF17131"/>
    </source>
</evidence>
<evidence type="ECO:0000313" key="4">
    <source>
        <dbReference type="Proteomes" id="UP000053087"/>
    </source>
</evidence>
<evidence type="ECO:0000313" key="3">
    <source>
        <dbReference type="EMBL" id="AYK15818.1"/>
    </source>
</evidence>
<dbReference type="PROSITE" id="PS51257">
    <property type="entry name" value="PROKAR_LIPOPROTEIN"/>
    <property type="match status" value="1"/>
</dbReference>
<dbReference type="GeneID" id="53688851"/>
<dbReference type="Gene3D" id="2.50.20.10">
    <property type="entry name" value="Lipoprotein localisation LolA/LolB/LppX"/>
    <property type="match status" value="1"/>
</dbReference>
<dbReference type="InterPro" id="IPR029046">
    <property type="entry name" value="LolA/LolB/LppX"/>
</dbReference>
<proteinExistence type="predicted"/>
<dbReference type="Proteomes" id="UP000053087">
    <property type="component" value="Chromosome"/>
</dbReference>
<dbReference type="CDD" id="cd16329">
    <property type="entry name" value="LolA_like"/>
    <property type="match status" value="1"/>
</dbReference>
<dbReference type="EMBL" id="CP032683">
    <property type="protein sequence ID" value="AYK15818.1"/>
    <property type="molecule type" value="Genomic_DNA"/>
</dbReference>
<dbReference type="PANTHER" id="PTHR37507:SF2">
    <property type="entry name" value="SPORULATION PROTEIN YDCC"/>
    <property type="match status" value="1"/>
</dbReference>
<dbReference type="RefSeq" id="WP_054297669.1">
    <property type="nucleotide sequence ID" value="NZ_CP032683.1"/>
</dbReference>
<dbReference type="InterPro" id="IPR033399">
    <property type="entry name" value="TP_0789-like"/>
</dbReference>
<dbReference type="AlphaFoldDB" id="A0A660HU09"/>
<evidence type="ECO:0000259" key="1">
    <source>
        <dbReference type="Pfam" id="PF14285"/>
    </source>
</evidence>
<dbReference type="KEGG" id="mfz:AOB57_012025"/>
<organism evidence="3 4">
    <name type="scientific">Methanosarcina flavescens</name>
    <dbReference type="NCBI Taxonomy" id="1715806"/>
    <lineage>
        <taxon>Archaea</taxon>
        <taxon>Methanobacteriati</taxon>
        <taxon>Methanobacteriota</taxon>
        <taxon>Stenosarchaea group</taxon>
        <taxon>Methanomicrobia</taxon>
        <taxon>Methanosarcinales</taxon>
        <taxon>Methanosarcinaceae</taxon>
        <taxon>Methanosarcina</taxon>
    </lineage>
</organism>
<dbReference type="PANTHER" id="PTHR37507">
    <property type="entry name" value="SPORULATION PROTEIN YDCC"/>
    <property type="match status" value="1"/>
</dbReference>
<dbReference type="Pfam" id="PF14285">
    <property type="entry name" value="DUF4367"/>
    <property type="match status" value="1"/>
</dbReference>